<sequence>MYEIAQQLDVTRQTVDRIRRSMIRNLAWDMYEDEVRKGLSA</sequence>
<dbReference type="EMBL" id="FNED01000050">
    <property type="protein sequence ID" value="SDK35688.1"/>
    <property type="molecule type" value="Genomic_DNA"/>
</dbReference>
<organism evidence="1 2">
    <name type="scientific">Aneurinibacillus migulanus</name>
    <name type="common">Bacillus migulanus</name>
    <dbReference type="NCBI Taxonomy" id="47500"/>
    <lineage>
        <taxon>Bacteria</taxon>
        <taxon>Bacillati</taxon>
        <taxon>Bacillota</taxon>
        <taxon>Bacilli</taxon>
        <taxon>Bacillales</taxon>
        <taxon>Paenibacillaceae</taxon>
        <taxon>Aneurinibacillus group</taxon>
        <taxon>Aneurinibacillus</taxon>
    </lineage>
</organism>
<dbReference type="AlphaFoldDB" id="A0A1G9B885"/>
<name>A0A1G9B885_ANEMI</name>
<dbReference type="Proteomes" id="UP000182836">
    <property type="component" value="Unassembled WGS sequence"/>
</dbReference>
<evidence type="ECO:0000313" key="2">
    <source>
        <dbReference type="Proteomes" id="UP000182836"/>
    </source>
</evidence>
<evidence type="ECO:0000313" key="1">
    <source>
        <dbReference type="EMBL" id="SDK35688.1"/>
    </source>
</evidence>
<accession>A0A1G9B885</accession>
<proteinExistence type="predicted"/>
<protein>
    <submittedName>
        <fullName evidence="1">Uncharacterized protein</fullName>
    </submittedName>
</protein>
<gene>
    <name evidence="1" type="ORF">SAMN04487909_15048</name>
</gene>
<reference evidence="1 2" key="1">
    <citation type="submission" date="2016-10" db="EMBL/GenBank/DDBJ databases">
        <authorList>
            <person name="de Groot N.N."/>
        </authorList>
    </citation>
    <scope>NUCLEOTIDE SEQUENCE [LARGE SCALE GENOMIC DNA]</scope>
    <source>
        <strain evidence="1 2">DSM 2895</strain>
    </source>
</reference>